<dbReference type="KEGG" id="dee:HQN60_06310"/>
<dbReference type="Gene3D" id="3.40.1440.10">
    <property type="entry name" value="GIY-YIG endonuclease"/>
    <property type="match status" value="1"/>
</dbReference>
<dbReference type="AlphaFoldDB" id="A0A6M8SSC3"/>
<dbReference type="SUPFAM" id="SSF82771">
    <property type="entry name" value="GIY-YIG endonuclease"/>
    <property type="match status" value="1"/>
</dbReference>
<dbReference type="EMBL" id="CP054143">
    <property type="protein sequence ID" value="QKJ66340.1"/>
    <property type="molecule type" value="Genomic_DNA"/>
</dbReference>
<dbReference type="InterPro" id="IPR050190">
    <property type="entry name" value="UPF0213_domain"/>
</dbReference>
<feature type="domain" description="GIY-YIG" evidence="2">
    <location>
        <begin position="1"/>
        <end position="77"/>
    </location>
</feature>
<sequence length="105" mass="12317">MTWFVYILVCRGNRLYTGVTTDIERRYVQHLNGKGARYTRAFPPERILIRWLCNDQRVALRVEYAIKQLTTAQKWALVAESSSLGEELRCIDGIWTEVKLKELKV</sequence>
<evidence type="ECO:0000313" key="4">
    <source>
        <dbReference type="Proteomes" id="UP000504844"/>
    </source>
</evidence>
<dbReference type="Pfam" id="PF01541">
    <property type="entry name" value="GIY-YIG"/>
    <property type="match status" value="1"/>
</dbReference>
<proteinExistence type="inferred from homology"/>
<accession>A0A6M8SSC3</accession>
<dbReference type="RefSeq" id="WP_173532844.1">
    <property type="nucleotide sequence ID" value="NZ_CP054143.1"/>
</dbReference>
<dbReference type="PANTHER" id="PTHR34477:SF1">
    <property type="entry name" value="UPF0213 PROTEIN YHBQ"/>
    <property type="match status" value="1"/>
</dbReference>
<reference evidence="3 4" key="1">
    <citation type="submission" date="2020-05" db="EMBL/GenBank/DDBJ databases">
        <title>Complete genome sequence of Deefgea sp. D17.</title>
        <authorList>
            <person name="Bae J.-W."/>
            <person name="Han J.E."/>
        </authorList>
    </citation>
    <scope>NUCLEOTIDE SEQUENCE [LARGE SCALE GENOMIC DNA]</scope>
    <source>
        <strain evidence="3 4">D17</strain>
    </source>
</reference>
<name>A0A6M8SSC3_9NEIS</name>
<keyword evidence="4" id="KW-1185">Reference proteome</keyword>
<evidence type="ECO:0000313" key="3">
    <source>
        <dbReference type="EMBL" id="QKJ66340.1"/>
    </source>
</evidence>
<evidence type="ECO:0000259" key="2">
    <source>
        <dbReference type="PROSITE" id="PS50164"/>
    </source>
</evidence>
<dbReference type="Proteomes" id="UP000504844">
    <property type="component" value="Chromosome"/>
</dbReference>
<gene>
    <name evidence="3" type="ORF">HQN60_06310</name>
</gene>
<evidence type="ECO:0000256" key="1">
    <source>
        <dbReference type="ARBA" id="ARBA00007435"/>
    </source>
</evidence>
<dbReference type="InterPro" id="IPR035901">
    <property type="entry name" value="GIY-YIG_endonuc_sf"/>
</dbReference>
<dbReference type="PROSITE" id="PS50164">
    <property type="entry name" value="GIY_YIG"/>
    <property type="match status" value="1"/>
</dbReference>
<dbReference type="InterPro" id="IPR000305">
    <property type="entry name" value="GIY-YIG_endonuc"/>
</dbReference>
<dbReference type="PANTHER" id="PTHR34477">
    <property type="entry name" value="UPF0213 PROTEIN YHBQ"/>
    <property type="match status" value="1"/>
</dbReference>
<dbReference type="CDD" id="cd10456">
    <property type="entry name" value="GIY-YIG_UPF0213"/>
    <property type="match status" value="1"/>
</dbReference>
<organism evidence="3 4">
    <name type="scientific">Deefgea piscis</name>
    <dbReference type="NCBI Taxonomy" id="2739061"/>
    <lineage>
        <taxon>Bacteria</taxon>
        <taxon>Pseudomonadati</taxon>
        <taxon>Pseudomonadota</taxon>
        <taxon>Betaproteobacteria</taxon>
        <taxon>Neisseriales</taxon>
        <taxon>Chitinibacteraceae</taxon>
        <taxon>Deefgea</taxon>
    </lineage>
</organism>
<protein>
    <submittedName>
        <fullName evidence="3">GIY-YIG nuclease family protein</fullName>
    </submittedName>
</protein>
<comment type="similarity">
    <text evidence="1">Belongs to the UPF0213 family.</text>
</comment>